<gene>
    <name evidence="1" type="ORF">GCM10011498_26260</name>
</gene>
<protein>
    <submittedName>
        <fullName evidence="1">Uncharacterized protein</fullName>
    </submittedName>
</protein>
<dbReference type="Proteomes" id="UP000628017">
    <property type="component" value="Unassembled WGS sequence"/>
</dbReference>
<evidence type="ECO:0000313" key="2">
    <source>
        <dbReference type="Proteomes" id="UP000628017"/>
    </source>
</evidence>
<organism evidence="1 2">
    <name type="scientific">Neptunicoccus cionae</name>
    <dbReference type="NCBI Taxonomy" id="2035344"/>
    <lineage>
        <taxon>Bacteria</taxon>
        <taxon>Pseudomonadati</taxon>
        <taxon>Pseudomonadota</taxon>
        <taxon>Alphaproteobacteria</taxon>
        <taxon>Rhodobacterales</taxon>
        <taxon>Paracoccaceae</taxon>
        <taxon>Neptunicoccus</taxon>
    </lineage>
</organism>
<accession>A0A916VR29</accession>
<sequence length="99" mass="11022">MINRMLELAKAEGHRPRHKMPSAPINTFKFKSCNQERAEQFIAQWRGGPFTSKDIARTVGPASASRCTTANYMVTQNLARRVGKRAATAVLFELTGEPT</sequence>
<proteinExistence type="predicted"/>
<name>A0A916VR29_9RHOB</name>
<keyword evidence="2" id="KW-1185">Reference proteome</keyword>
<dbReference type="EMBL" id="BMKA01000003">
    <property type="protein sequence ID" value="GGA24043.1"/>
    <property type="molecule type" value="Genomic_DNA"/>
</dbReference>
<reference evidence="1" key="2">
    <citation type="submission" date="2020-09" db="EMBL/GenBank/DDBJ databases">
        <authorList>
            <person name="Sun Q."/>
            <person name="Zhou Y."/>
        </authorList>
    </citation>
    <scope>NUCLEOTIDE SEQUENCE</scope>
    <source>
        <strain evidence="1">CGMCC 1.15880</strain>
    </source>
</reference>
<reference evidence="1" key="1">
    <citation type="journal article" date="2014" name="Int. J. Syst. Evol. Microbiol.">
        <title>Complete genome sequence of Corynebacterium casei LMG S-19264T (=DSM 44701T), isolated from a smear-ripened cheese.</title>
        <authorList>
            <consortium name="US DOE Joint Genome Institute (JGI-PGF)"/>
            <person name="Walter F."/>
            <person name="Albersmeier A."/>
            <person name="Kalinowski J."/>
            <person name="Ruckert C."/>
        </authorList>
    </citation>
    <scope>NUCLEOTIDE SEQUENCE</scope>
    <source>
        <strain evidence="1">CGMCC 1.15880</strain>
    </source>
</reference>
<dbReference type="AlphaFoldDB" id="A0A916VR29"/>
<comment type="caution">
    <text evidence="1">The sequence shown here is derived from an EMBL/GenBank/DDBJ whole genome shotgun (WGS) entry which is preliminary data.</text>
</comment>
<dbReference type="RefSeq" id="WP_188676066.1">
    <property type="nucleotide sequence ID" value="NZ_BMKA01000003.1"/>
</dbReference>
<evidence type="ECO:0000313" key="1">
    <source>
        <dbReference type="EMBL" id="GGA24043.1"/>
    </source>
</evidence>